<evidence type="ECO:0000256" key="9">
    <source>
        <dbReference type="RuleBase" id="RU003915"/>
    </source>
</evidence>
<accession>A0A2V2N4L8</accession>
<keyword evidence="4" id="KW-0963">Cytoplasm</keyword>
<feature type="domain" description="PPIase FKBP-type" evidence="11">
    <location>
        <begin position="73"/>
        <end position="153"/>
    </location>
</feature>
<keyword evidence="10" id="KW-0812">Transmembrane</keyword>
<dbReference type="PANTHER" id="PTHR47861:SF3">
    <property type="entry name" value="FKBP-TYPE PEPTIDYL-PROLYL CIS-TRANS ISOMERASE SLYD"/>
    <property type="match status" value="1"/>
</dbReference>
<evidence type="ECO:0000256" key="2">
    <source>
        <dbReference type="ARBA" id="ARBA00004496"/>
    </source>
</evidence>
<keyword evidence="7 8" id="KW-0413">Isomerase</keyword>
<dbReference type="GO" id="GO:0042026">
    <property type="term" value="P:protein refolding"/>
    <property type="evidence" value="ECO:0007669"/>
    <property type="project" value="UniProtKB-ARBA"/>
</dbReference>
<comment type="similarity">
    <text evidence="3 9">Belongs to the FKBP-type PPIase family.</text>
</comment>
<dbReference type="Gene3D" id="3.10.50.40">
    <property type="match status" value="1"/>
</dbReference>
<evidence type="ECO:0000313" key="13">
    <source>
        <dbReference type="Proteomes" id="UP000245934"/>
    </source>
</evidence>
<evidence type="ECO:0000256" key="6">
    <source>
        <dbReference type="ARBA" id="ARBA00023186"/>
    </source>
</evidence>
<dbReference type="GO" id="GO:0003755">
    <property type="term" value="F:peptidyl-prolyl cis-trans isomerase activity"/>
    <property type="evidence" value="ECO:0007669"/>
    <property type="project" value="UniProtKB-UniRule"/>
</dbReference>
<comment type="catalytic activity">
    <reaction evidence="1 8 9">
        <text>[protein]-peptidylproline (omega=180) = [protein]-peptidylproline (omega=0)</text>
        <dbReference type="Rhea" id="RHEA:16237"/>
        <dbReference type="Rhea" id="RHEA-COMP:10747"/>
        <dbReference type="Rhea" id="RHEA-COMP:10748"/>
        <dbReference type="ChEBI" id="CHEBI:83833"/>
        <dbReference type="ChEBI" id="CHEBI:83834"/>
        <dbReference type="EC" id="5.2.1.8"/>
    </reaction>
</comment>
<evidence type="ECO:0000313" key="12">
    <source>
        <dbReference type="EMBL" id="PWR73465.1"/>
    </source>
</evidence>
<evidence type="ECO:0000256" key="5">
    <source>
        <dbReference type="ARBA" id="ARBA00023110"/>
    </source>
</evidence>
<dbReference type="GO" id="GO:0005737">
    <property type="term" value="C:cytoplasm"/>
    <property type="evidence" value="ECO:0007669"/>
    <property type="project" value="UniProtKB-SubCell"/>
</dbReference>
<evidence type="ECO:0000256" key="1">
    <source>
        <dbReference type="ARBA" id="ARBA00000971"/>
    </source>
</evidence>
<name>A0A2V2N4L8_9EURY</name>
<evidence type="ECO:0000259" key="11">
    <source>
        <dbReference type="PROSITE" id="PS50059"/>
    </source>
</evidence>
<comment type="subcellular location">
    <subcellularLocation>
        <location evidence="2">Cytoplasm</location>
    </subcellularLocation>
</comment>
<sequence length="215" mass="23076">MSEKFFPLILLELRMENRFTISSCSTCLGIIGAILLVTAAFMCGCTGTEPTQNATIVTTEKETVTCVDGANDGDIVEVDYVGTFDNGTEFDSSYKGGKPFSLILGSGSAIPGFDSALHCMKVGETKKFTLTPEEGYGEYDPAQIVSMPIEFIPAGENATIGDRVTLFDGGNLFQATIMDMNVTNVTFDLNSPLAGKSLTFEVTVRNITPVTIEEE</sequence>
<proteinExistence type="inferred from homology"/>
<evidence type="ECO:0000256" key="3">
    <source>
        <dbReference type="ARBA" id="ARBA00006577"/>
    </source>
</evidence>
<dbReference type="Proteomes" id="UP000245934">
    <property type="component" value="Unassembled WGS sequence"/>
</dbReference>
<gene>
    <name evidence="12" type="ORF">DLD82_09450</name>
</gene>
<organism evidence="12 13">
    <name type="scientific">Methanospirillum stamsii</name>
    <dbReference type="NCBI Taxonomy" id="1277351"/>
    <lineage>
        <taxon>Archaea</taxon>
        <taxon>Methanobacteriati</taxon>
        <taxon>Methanobacteriota</taxon>
        <taxon>Stenosarchaea group</taxon>
        <taxon>Methanomicrobia</taxon>
        <taxon>Methanomicrobiales</taxon>
        <taxon>Methanospirillaceae</taxon>
        <taxon>Methanospirillum</taxon>
    </lineage>
</organism>
<dbReference type="InterPro" id="IPR046357">
    <property type="entry name" value="PPIase_dom_sf"/>
</dbReference>
<reference evidence="12 13" key="1">
    <citation type="submission" date="2018-05" db="EMBL/GenBank/DDBJ databases">
        <title>Draft genome of Methanospirillum stamsii Pt1.</title>
        <authorList>
            <person name="Dueholm M.S."/>
            <person name="Nielsen P.H."/>
            <person name="Bakmann L.F."/>
            <person name="Otzen D.E."/>
        </authorList>
    </citation>
    <scope>NUCLEOTIDE SEQUENCE [LARGE SCALE GENOMIC DNA]</scope>
    <source>
        <strain evidence="12 13">Pt1</strain>
    </source>
</reference>
<keyword evidence="6" id="KW-0143">Chaperone</keyword>
<dbReference type="EMBL" id="QGMZ01000018">
    <property type="protein sequence ID" value="PWR73465.1"/>
    <property type="molecule type" value="Genomic_DNA"/>
</dbReference>
<keyword evidence="5 8" id="KW-0697">Rotamase</keyword>
<keyword evidence="10" id="KW-0472">Membrane</keyword>
<dbReference type="SUPFAM" id="SSF54534">
    <property type="entry name" value="FKBP-like"/>
    <property type="match status" value="1"/>
</dbReference>
<dbReference type="PROSITE" id="PS50059">
    <property type="entry name" value="FKBP_PPIASE"/>
    <property type="match status" value="1"/>
</dbReference>
<dbReference type="EC" id="5.2.1.8" evidence="9"/>
<dbReference type="Pfam" id="PF00254">
    <property type="entry name" value="FKBP_C"/>
    <property type="match status" value="1"/>
</dbReference>
<protein>
    <recommendedName>
        <fullName evidence="9">Peptidyl-prolyl cis-trans isomerase</fullName>
        <ecNumber evidence="9">5.2.1.8</ecNumber>
    </recommendedName>
</protein>
<comment type="caution">
    <text evidence="12">The sequence shown here is derived from an EMBL/GenBank/DDBJ whole genome shotgun (WGS) entry which is preliminary data.</text>
</comment>
<dbReference type="InterPro" id="IPR001179">
    <property type="entry name" value="PPIase_FKBP_dom"/>
</dbReference>
<dbReference type="AlphaFoldDB" id="A0A2V2N4L8"/>
<dbReference type="PANTHER" id="PTHR47861">
    <property type="entry name" value="FKBP-TYPE PEPTIDYL-PROLYL CIS-TRANS ISOMERASE SLYD"/>
    <property type="match status" value="1"/>
</dbReference>
<evidence type="ECO:0000256" key="4">
    <source>
        <dbReference type="ARBA" id="ARBA00022490"/>
    </source>
</evidence>
<feature type="transmembrane region" description="Helical" evidence="10">
    <location>
        <begin position="21"/>
        <end position="42"/>
    </location>
</feature>
<evidence type="ECO:0000256" key="10">
    <source>
        <dbReference type="SAM" id="Phobius"/>
    </source>
</evidence>
<evidence type="ECO:0000256" key="7">
    <source>
        <dbReference type="ARBA" id="ARBA00023235"/>
    </source>
</evidence>
<keyword evidence="10" id="KW-1133">Transmembrane helix</keyword>
<evidence type="ECO:0000256" key="8">
    <source>
        <dbReference type="PROSITE-ProRule" id="PRU00277"/>
    </source>
</evidence>
<keyword evidence="13" id="KW-1185">Reference proteome</keyword>